<sequence length="714" mass="82233">MNDFIDIEQHIAKAEESRRLNQSTPVPRPHRDPDFEFRCWQSRKFDNKAMAFRTTILSSDSYSSKTSMDELKPIKLCNMKVPMVHKGRYLICQAIGKPSIVVGAEILVKDLNGDVEIIAMYNFYYNSSELDWLNPGTILIIKEPWLRYGSNNKIPTMRIDSPSDVIVVDCNDSKLLQKADAMQWFKPLSKDSEIWRQKANDCFKKEKYKDALMLYDRAIRCNPELPVLYLNKSLTYLRTGAFYMAYESARLALEKGGDREKALFRMGQAAYGMREWQKAANHFVEVMKEFPMNKLASEQFKHATVRLSEQRNGKFDFKSMLLESKKEKAAIDVSDYTGPIKIANIPGKGRGIIATEDIKEGTLLAVSKAFASGYSQDFPPILFAIDLIRKEGGNAAQMLQIVRVMQNLQNNPQRAAEVYDLYAGDMKQDEEIPFGIIDAARIQKISSYNRFSSKEWDAEKLELPNEDSHLFILPSYFNHSCLELPNEDSHLFILPSYFNHSCLANANRTFYGDVMVIHATMDIKKGDEICLSYKSPMLNFTVRKEKFEKSWKFKCECQLCKIDAKDKNCSKRNQMVDEFEAYVKSTTDSVQVKIAKGETLLKKIRGTYVNRSEFKLKLIDVLGILSDMTYDNGNWIKTLECLEEIVTLLDNPLKYSCGIARRYVNIAHCYISLQNFSKAKEMIQKAMKFDFCVDIDHFKMLHPNIAQYLPFLSF</sequence>
<evidence type="ECO:0000313" key="1">
    <source>
        <dbReference type="Proteomes" id="UP000887580"/>
    </source>
</evidence>
<evidence type="ECO:0000313" key="2">
    <source>
        <dbReference type="WBParaSite" id="PS1159_v2.g1193.t2"/>
    </source>
</evidence>
<proteinExistence type="predicted"/>
<dbReference type="WBParaSite" id="PS1159_v2.g1193.t2">
    <property type="protein sequence ID" value="PS1159_v2.g1193.t2"/>
    <property type="gene ID" value="PS1159_v2.g1193"/>
</dbReference>
<organism evidence="1 2">
    <name type="scientific">Panagrolaimus sp. PS1159</name>
    <dbReference type="NCBI Taxonomy" id="55785"/>
    <lineage>
        <taxon>Eukaryota</taxon>
        <taxon>Metazoa</taxon>
        <taxon>Ecdysozoa</taxon>
        <taxon>Nematoda</taxon>
        <taxon>Chromadorea</taxon>
        <taxon>Rhabditida</taxon>
        <taxon>Tylenchina</taxon>
        <taxon>Panagrolaimomorpha</taxon>
        <taxon>Panagrolaimoidea</taxon>
        <taxon>Panagrolaimidae</taxon>
        <taxon>Panagrolaimus</taxon>
    </lineage>
</organism>
<reference evidence="2" key="1">
    <citation type="submission" date="2022-11" db="UniProtKB">
        <authorList>
            <consortium name="WormBaseParasite"/>
        </authorList>
    </citation>
    <scope>IDENTIFICATION</scope>
</reference>
<protein>
    <submittedName>
        <fullName evidence="2">SET domain-containing protein</fullName>
    </submittedName>
</protein>
<name>A0AC35EYN3_9BILA</name>
<accession>A0AC35EYN3</accession>
<dbReference type="Proteomes" id="UP000887580">
    <property type="component" value="Unplaced"/>
</dbReference>